<keyword evidence="1" id="KW-0812">Transmembrane</keyword>
<protein>
    <submittedName>
        <fullName evidence="2">Uncharacterized protein</fullName>
    </submittedName>
</protein>
<dbReference type="EMBL" id="QFNK01000108">
    <property type="protein sequence ID" value="PZO86566.1"/>
    <property type="molecule type" value="Genomic_DNA"/>
</dbReference>
<keyword evidence="1" id="KW-0472">Membrane</keyword>
<feature type="transmembrane region" description="Helical" evidence="1">
    <location>
        <begin position="12"/>
        <end position="33"/>
    </location>
</feature>
<name>A0A2W4ZYU8_9BACT</name>
<proteinExistence type="predicted"/>
<keyword evidence="1" id="KW-1133">Transmembrane helix</keyword>
<comment type="caution">
    <text evidence="2">The sequence shown here is derived from an EMBL/GenBank/DDBJ whole genome shotgun (WGS) entry which is preliminary data.</text>
</comment>
<organism evidence="2 3">
    <name type="scientific">Micavibrio aeruginosavorus</name>
    <dbReference type="NCBI Taxonomy" id="349221"/>
    <lineage>
        <taxon>Bacteria</taxon>
        <taxon>Pseudomonadati</taxon>
        <taxon>Bdellovibrionota</taxon>
        <taxon>Bdellovibrionia</taxon>
        <taxon>Bdellovibrionales</taxon>
        <taxon>Pseudobdellovibrionaceae</taxon>
        <taxon>Micavibrio</taxon>
    </lineage>
</organism>
<evidence type="ECO:0000256" key="1">
    <source>
        <dbReference type="SAM" id="Phobius"/>
    </source>
</evidence>
<evidence type="ECO:0000313" key="2">
    <source>
        <dbReference type="EMBL" id="PZO86566.1"/>
    </source>
</evidence>
<gene>
    <name evidence="2" type="ORF">DI626_06195</name>
</gene>
<dbReference type="Proteomes" id="UP000249557">
    <property type="component" value="Unassembled WGS sequence"/>
</dbReference>
<sequence length="245" mass="25856">MFTQTERRKTQGGNVLFLILIAVALFAALSYVVTQSTRSGGGSTEREKNILSSAQMTQYPTALRTAIVRMVLGGAPVEQIKFDAPGSAAFSTTSTRLLVFHPQGGGSTYQEAPPELSADGVALQWHYNADFSVPGVGIDTAGGNDIVAFLPGVSQGVCNQVNEQLGVGLGTCTPDVAGGTVPQINTSIVYTNFEKDMTSGGSYTFPASGTALQCQSGTSLTRKASGCFYHNGQKKYVFYSVLLER</sequence>
<dbReference type="AlphaFoldDB" id="A0A2W4ZYU8"/>
<accession>A0A2W4ZYU8</accession>
<evidence type="ECO:0000313" key="3">
    <source>
        <dbReference type="Proteomes" id="UP000249557"/>
    </source>
</evidence>
<reference evidence="2 3" key="1">
    <citation type="submission" date="2017-08" db="EMBL/GenBank/DDBJ databases">
        <title>Infants hospitalized years apart are colonized by the same room-sourced microbial strains.</title>
        <authorList>
            <person name="Brooks B."/>
            <person name="Olm M.R."/>
            <person name="Firek B.A."/>
            <person name="Baker R."/>
            <person name="Thomas B.C."/>
            <person name="Morowitz M.J."/>
            <person name="Banfield J.F."/>
        </authorList>
    </citation>
    <scope>NUCLEOTIDE SEQUENCE [LARGE SCALE GENOMIC DNA]</scope>
    <source>
        <strain evidence="2">S2_018_000_R2_104</strain>
    </source>
</reference>